<evidence type="ECO:0000313" key="3">
    <source>
        <dbReference type="Proteomes" id="UP000326396"/>
    </source>
</evidence>
<comment type="caution">
    <text evidence="2">The sequence shown here is derived from an EMBL/GenBank/DDBJ whole genome shotgun (WGS) entry which is preliminary data.</text>
</comment>
<dbReference type="AlphaFoldDB" id="A0A5N6N118"/>
<evidence type="ECO:0000313" key="2">
    <source>
        <dbReference type="EMBL" id="KAD4179997.1"/>
    </source>
</evidence>
<keyword evidence="3" id="KW-1185">Reference proteome</keyword>
<feature type="compositionally biased region" description="Polar residues" evidence="1">
    <location>
        <begin position="98"/>
        <end position="127"/>
    </location>
</feature>
<feature type="compositionally biased region" description="Basic and acidic residues" evidence="1">
    <location>
        <begin position="130"/>
        <end position="143"/>
    </location>
</feature>
<proteinExistence type="predicted"/>
<name>A0A5N6N118_9ASTR</name>
<sequence length="163" mass="18442">MEAAVEEDPNNRRSRGWGKEKEPGRQEVEAAAGHKGELMGLNQSRAAAERKARAATGQHGTRNEWGIKNPSEPRLKRKKGPRLKTCNIWRHPWDLVPNNHTTMSLDETTPVENQSHTTLSPGGTTVIQGKRKEEKEQQLKEARARLEFEDVSVEDVDEDDERS</sequence>
<protein>
    <submittedName>
        <fullName evidence="2">Uncharacterized protein</fullName>
    </submittedName>
</protein>
<reference evidence="2 3" key="1">
    <citation type="submission" date="2019-05" db="EMBL/GenBank/DDBJ databases">
        <title>Mikania micrantha, genome provides insights into the molecular mechanism of rapid growth.</title>
        <authorList>
            <person name="Liu B."/>
        </authorList>
    </citation>
    <scope>NUCLEOTIDE SEQUENCE [LARGE SCALE GENOMIC DNA]</scope>
    <source>
        <strain evidence="2">NLD-2019</strain>
        <tissue evidence="2">Leaf</tissue>
    </source>
</reference>
<feature type="region of interest" description="Disordered" evidence="1">
    <location>
        <begin position="1"/>
        <end position="82"/>
    </location>
</feature>
<organism evidence="2 3">
    <name type="scientific">Mikania micrantha</name>
    <name type="common">bitter vine</name>
    <dbReference type="NCBI Taxonomy" id="192012"/>
    <lineage>
        <taxon>Eukaryota</taxon>
        <taxon>Viridiplantae</taxon>
        <taxon>Streptophyta</taxon>
        <taxon>Embryophyta</taxon>
        <taxon>Tracheophyta</taxon>
        <taxon>Spermatophyta</taxon>
        <taxon>Magnoliopsida</taxon>
        <taxon>eudicotyledons</taxon>
        <taxon>Gunneridae</taxon>
        <taxon>Pentapetalae</taxon>
        <taxon>asterids</taxon>
        <taxon>campanulids</taxon>
        <taxon>Asterales</taxon>
        <taxon>Asteraceae</taxon>
        <taxon>Asteroideae</taxon>
        <taxon>Heliantheae alliance</taxon>
        <taxon>Eupatorieae</taxon>
        <taxon>Mikania</taxon>
    </lineage>
</organism>
<dbReference type="EMBL" id="SZYD01000014">
    <property type="protein sequence ID" value="KAD4179997.1"/>
    <property type="molecule type" value="Genomic_DNA"/>
</dbReference>
<feature type="compositionally biased region" description="Basic and acidic residues" evidence="1">
    <location>
        <begin position="17"/>
        <end position="37"/>
    </location>
</feature>
<dbReference type="Proteomes" id="UP000326396">
    <property type="component" value="Linkage Group LG4"/>
</dbReference>
<accession>A0A5N6N118</accession>
<gene>
    <name evidence="2" type="ORF">E3N88_28588</name>
</gene>
<feature type="region of interest" description="Disordered" evidence="1">
    <location>
        <begin position="96"/>
        <end position="143"/>
    </location>
</feature>
<evidence type="ECO:0000256" key="1">
    <source>
        <dbReference type="SAM" id="MobiDB-lite"/>
    </source>
</evidence>